<protein>
    <submittedName>
        <fullName evidence="1">Uncharacterized protein</fullName>
    </submittedName>
</protein>
<dbReference type="HOGENOM" id="CLU_3021504_0_0_6"/>
<name>E8KIZ5_9PAST</name>
<dbReference type="Proteomes" id="UP000005467">
    <property type="component" value="Unassembled WGS sequence"/>
</dbReference>
<accession>E8KIZ5</accession>
<evidence type="ECO:0000313" key="2">
    <source>
        <dbReference type="Proteomes" id="UP000005467"/>
    </source>
</evidence>
<sequence>MKYWLVGASWGGIEHQDETFIENGYWMLGWKKNQQPSQFAKGDTIKKGDRIAIKK</sequence>
<organism evidence="1 2">
    <name type="scientific">Actinobacillus ureae ATCC 25976</name>
    <dbReference type="NCBI Taxonomy" id="887324"/>
    <lineage>
        <taxon>Bacteria</taxon>
        <taxon>Pseudomonadati</taxon>
        <taxon>Pseudomonadota</taxon>
        <taxon>Gammaproteobacteria</taxon>
        <taxon>Pasteurellales</taxon>
        <taxon>Pasteurellaceae</taxon>
        <taxon>Actinobacillus</taxon>
    </lineage>
</organism>
<comment type="caution">
    <text evidence="1">The sequence shown here is derived from an EMBL/GenBank/DDBJ whole genome shotgun (WGS) entry which is preliminary data.</text>
</comment>
<proteinExistence type="predicted"/>
<gene>
    <name evidence="1" type="ORF">HMPREF0027_1812</name>
</gene>
<keyword evidence="2" id="KW-1185">Reference proteome</keyword>
<dbReference type="RefSeq" id="WP_005624059.1">
    <property type="nucleotide sequence ID" value="NZ_GL831081.1"/>
</dbReference>
<dbReference type="EMBL" id="AEVG01000122">
    <property type="protein sequence ID" value="EFX91109.1"/>
    <property type="molecule type" value="Genomic_DNA"/>
</dbReference>
<evidence type="ECO:0000313" key="1">
    <source>
        <dbReference type="EMBL" id="EFX91109.1"/>
    </source>
</evidence>
<dbReference type="AlphaFoldDB" id="E8KIZ5"/>
<reference evidence="1 2" key="1">
    <citation type="submission" date="2011-01" db="EMBL/GenBank/DDBJ databases">
        <authorList>
            <person name="Muzny D."/>
            <person name="Qin X."/>
            <person name="Deng J."/>
            <person name="Jiang H."/>
            <person name="Liu Y."/>
            <person name="Qu J."/>
            <person name="Song X.-Z."/>
            <person name="Zhang L."/>
            <person name="Thornton R."/>
            <person name="Coyle M."/>
            <person name="Francisco L."/>
            <person name="Jackson L."/>
            <person name="Javaid M."/>
            <person name="Korchina V."/>
            <person name="Kovar C."/>
            <person name="Mata R."/>
            <person name="Mathew T."/>
            <person name="Ngo R."/>
            <person name="Nguyen L."/>
            <person name="Nguyen N."/>
            <person name="Okwuonu G."/>
            <person name="Ongeri F."/>
            <person name="Pham C."/>
            <person name="Simmons D."/>
            <person name="Wilczek-Boney K."/>
            <person name="Hale W."/>
            <person name="Jakkamsetti A."/>
            <person name="Pham P."/>
            <person name="Ruth R."/>
            <person name="San Lucas F."/>
            <person name="Warren J."/>
            <person name="Zhang J."/>
            <person name="Zhao Z."/>
            <person name="Zhou C."/>
            <person name="Zhu D."/>
            <person name="Lee S."/>
            <person name="Bess C."/>
            <person name="Blankenburg K."/>
            <person name="Forbes L."/>
            <person name="Fu Q."/>
            <person name="Gubbala S."/>
            <person name="Hirani K."/>
            <person name="Jayaseelan J.C."/>
            <person name="Lara F."/>
            <person name="Munidasa M."/>
            <person name="Palculict T."/>
            <person name="Patil S."/>
            <person name="Pu L.-L."/>
            <person name="Saada N."/>
            <person name="Tang L."/>
            <person name="Weissenberger G."/>
            <person name="Zhu Y."/>
            <person name="Hemphill L."/>
            <person name="Shang Y."/>
            <person name="Youmans B."/>
            <person name="Ayvaz T."/>
            <person name="Ross M."/>
            <person name="Santibanez J."/>
            <person name="Aqrawi P."/>
            <person name="Gross S."/>
            <person name="Joshi V."/>
            <person name="Fowler G."/>
            <person name="Nazareth L."/>
            <person name="Reid J."/>
            <person name="Worley K."/>
            <person name="Petrosino J."/>
            <person name="Highlander S."/>
            <person name="Gibbs R."/>
        </authorList>
    </citation>
    <scope>NUCLEOTIDE SEQUENCE [LARGE SCALE GENOMIC DNA]</scope>
    <source>
        <strain evidence="1 2">ATCC 25976</strain>
    </source>
</reference>